<sequence length="407" mass="42226">MATSTTTSKSEPAQSNPSSSTPAIPPPQQRPPPPFLFQGPPSLNTSNLSLPPSLLASPHNHTSPHNNATAKPSLATSTAHHIHQPTLLRHHSTHSIPPDISAVPSDATTTLTTKLASAPGSTPSSPLMRASRFPAQGQGPGLGYGLGYGTGTGLGMGLGNGRGQHAHAPAHGDMDGSARGDPDALWQQMQNTLAEVELSAMNGDHVFGTQHARALEELRDKQLALALAWARSEADEVVENPPVEESASATTTTGPTTTGKGGGTGAASSGGAGGGTGTGGGAESMRKDSNATATDEGTKERFMSETTERDILLARKRREANDRYFDRVNSGVLDVVTKLEEVALAMRVVERESKEIWNEAADDVENDNDDDGSDHVDVDASVDGPSATGSATASTTTSRHHRGPMPD</sequence>
<evidence type="ECO:0000256" key="1">
    <source>
        <dbReference type="SAM" id="MobiDB-lite"/>
    </source>
</evidence>
<feature type="region of interest" description="Disordered" evidence="1">
    <location>
        <begin position="358"/>
        <end position="407"/>
    </location>
</feature>
<protein>
    <submittedName>
        <fullName evidence="2">Uncharacterized protein</fullName>
    </submittedName>
</protein>
<feature type="region of interest" description="Disordered" evidence="1">
    <location>
        <begin position="232"/>
        <end position="305"/>
    </location>
</feature>
<feature type="compositionally biased region" description="Basic and acidic residues" evidence="1">
    <location>
        <begin position="296"/>
        <end position="305"/>
    </location>
</feature>
<dbReference type="EMBL" id="PDNC01000024">
    <property type="protein sequence ID" value="PGH06168.1"/>
    <property type="molecule type" value="Genomic_DNA"/>
</dbReference>
<dbReference type="Pfam" id="PF17242">
    <property type="entry name" value="DUF5315"/>
    <property type="match status" value="1"/>
</dbReference>
<dbReference type="OrthoDB" id="4158841at2759"/>
<dbReference type="STRING" id="2060905.A0A2B7XBZ7"/>
<feature type="compositionally biased region" description="Polar residues" evidence="1">
    <location>
        <begin position="1"/>
        <end position="21"/>
    </location>
</feature>
<feature type="compositionally biased region" description="Basic residues" evidence="1">
    <location>
        <begin position="398"/>
        <end position="407"/>
    </location>
</feature>
<feature type="region of interest" description="Disordered" evidence="1">
    <location>
        <begin position="1"/>
        <end position="80"/>
    </location>
</feature>
<keyword evidence="3" id="KW-1185">Reference proteome</keyword>
<feature type="compositionally biased region" description="Low complexity" evidence="1">
    <location>
        <begin position="36"/>
        <end position="58"/>
    </location>
</feature>
<feature type="compositionally biased region" description="Low complexity" evidence="1">
    <location>
        <begin position="379"/>
        <end position="397"/>
    </location>
</feature>
<evidence type="ECO:0000313" key="2">
    <source>
        <dbReference type="EMBL" id="PGH06168.1"/>
    </source>
</evidence>
<name>A0A2B7XBZ7_9EURO</name>
<feature type="compositionally biased region" description="Gly residues" evidence="1">
    <location>
        <begin position="259"/>
        <end position="282"/>
    </location>
</feature>
<organism evidence="2 3">
    <name type="scientific">Blastomyces parvus</name>
    <dbReference type="NCBI Taxonomy" id="2060905"/>
    <lineage>
        <taxon>Eukaryota</taxon>
        <taxon>Fungi</taxon>
        <taxon>Dikarya</taxon>
        <taxon>Ascomycota</taxon>
        <taxon>Pezizomycotina</taxon>
        <taxon>Eurotiomycetes</taxon>
        <taxon>Eurotiomycetidae</taxon>
        <taxon>Onygenales</taxon>
        <taxon>Ajellomycetaceae</taxon>
        <taxon>Blastomyces</taxon>
    </lineage>
</organism>
<gene>
    <name evidence="2" type="ORF">GX51_02556</name>
</gene>
<reference evidence="2 3" key="1">
    <citation type="submission" date="2017-10" db="EMBL/GenBank/DDBJ databases">
        <title>Comparative genomics in systemic dimorphic fungi from Ajellomycetaceae.</title>
        <authorList>
            <person name="Munoz J.F."/>
            <person name="Mcewen J.G."/>
            <person name="Clay O.K."/>
            <person name="Cuomo C.A."/>
        </authorList>
    </citation>
    <scope>NUCLEOTIDE SEQUENCE [LARGE SCALE GENOMIC DNA]</scope>
    <source>
        <strain evidence="2 3">UAMH130</strain>
    </source>
</reference>
<dbReference type="Proteomes" id="UP000224080">
    <property type="component" value="Unassembled WGS sequence"/>
</dbReference>
<proteinExistence type="predicted"/>
<dbReference type="AlphaFoldDB" id="A0A2B7XBZ7"/>
<feature type="compositionally biased region" description="Acidic residues" evidence="1">
    <location>
        <begin position="360"/>
        <end position="372"/>
    </location>
</feature>
<comment type="caution">
    <text evidence="2">The sequence shown here is derived from an EMBL/GenBank/DDBJ whole genome shotgun (WGS) entry which is preliminary data.</text>
</comment>
<evidence type="ECO:0000313" key="3">
    <source>
        <dbReference type="Proteomes" id="UP000224080"/>
    </source>
</evidence>
<accession>A0A2B7XBZ7</accession>
<feature type="compositionally biased region" description="Pro residues" evidence="1">
    <location>
        <begin position="23"/>
        <end position="35"/>
    </location>
</feature>
<feature type="compositionally biased region" description="Polar residues" evidence="1">
    <location>
        <begin position="59"/>
        <end position="79"/>
    </location>
</feature>
<feature type="compositionally biased region" description="Low complexity" evidence="1">
    <location>
        <begin position="246"/>
        <end position="258"/>
    </location>
</feature>